<dbReference type="AlphaFoldDB" id="G2YQ63"/>
<name>G2YQ63_BOTF4</name>
<dbReference type="Proteomes" id="UP000008177">
    <property type="component" value="Unplaced contigs"/>
</dbReference>
<evidence type="ECO:0000313" key="2">
    <source>
        <dbReference type="Proteomes" id="UP000008177"/>
    </source>
</evidence>
<dbReference type="HOGENOM" id="CLU_2793724_0_0_1"/>
<proteinExistence type="predicted"/>
<dbReference type="InParanoid" id="G2YQ63"/>
<accession>G2YQ63</accession>
<gene>
    <name evidence="1" type="ORF">BofuT4_uP133150.1</name>
</gene>
<dbReference type="EMBL" id="FQ790348">
    <property type="protein sequence ID" value="CCD53761.1"/>
    <property type="molecule type" value="Genomic_DNA"/>
</dbReference>
<sequence>MPALFIAASDDKPTLRGWWDLVSLSALVFSGRDRASHLRLARIVRSVRHTPVIDRSDDNGLVSVVGRW</sequence>
<evidence type="ECO:0000313" key="1">
    <source>
        <dbReference type="EMBL" id="CCD53761.1"/>
    </source>
</evidence>
<organism evidence="1 2">
    <name type="scientific">Botryotinia fuckeliana (strain T4)</name>
    <name type="common">Noble rot fungus</name>
    <name type="synonym">Botrytis cinerea</name>
    <dbReference type="NCBI Taxonomy" id="999810"/>
    <lineage>
        <taxon>Eukaryota</taxon>
        <taxon>Fungi</taxon>
        <taxon>Dikarya</taxon>
        <taxon>Ascomycota</taxon>
        <taxon>Pezizomycotina</taxon>
        <taxon>Leotiomycetes</taxon>
        <taxon>Helotiales</taxon>
        <taxon>Sclerotiniaceae</taxon>
        <taxon>Botrytis</taxon>
    </lineage>
</organism>
<reference evidence="2" key="1">
    <citation type="journal article" date="2011" name="PLoS Genet.">
        <title>Genomic analysis of the necrotrophic fungal pathogens Sclerotinia sclerotiorum and Botrytis cinerea.</title>
        <authorList>
            <person name="Amselem J."/>
            <person name="Cuomo C.A."/>
            <person name="van Kan J.A."/>
            <person name="Viaud M."/>
            <person name="Benito E.P."/>
            <person name="Couloux A."/>
            <person name="Coutinho P.M."/>
            <person name="de Vries R.P."/>
            <person name="Dyer P.S."/>
            <person name="Fillinger S."/>
            <person name="Fournier E."/>
            <person name="Gout L."/>
            <person name="Hahn M."/>
            <person name="Kohn L."/>
            <person name="Lapalu N."/>
            <person name="Plummer K.M."/>
            <person name="Pradier J.M."/>
            <person name="Quevillon E."/>
            <person name="Sharon A."/>
            <person name="Simon A."/>
            <person name="ten Have A."/>
            <person name="Tudzynski B."/>
            <person name="Tudzynski P."/>
            <person name="Wincker P."/>
            <person name="Andrew M."/>
            <person name="Anthouard V."/>
            <person name="Beever R.E."/>
            <person name="Beffa R."/>
            <person name="Benoit I."/>
            <person name="Bouzid O."/>
            <person name="Brault B."/>
            <person name="Chen Z."/>
            <person name="Choquer M."/>
            <person name="Collemare J."/>
            <person name="Cotton P."/>
            <person name="Danchin E.G."/>
            <person name="Da Silva C."/>
            <person name="Gautier A."/>
            <person name="Giraud C."/>
            <person name="Giraud T."/>
            <person name="Gonzalez C."/>
            <person name="Grossetete S."/>
            <person name="Guldener U."/>
            <person name="Henrissat B."/>
            <person name="Howlett B.J."/>
            <person name="Kodira C."/>
            <person name="Kretschmer M."/>
            <person name="Lappartient A."/>
            <person name="Leroch M."/>
            <person name="Levis C."/>
            <person name="Mauceli E."/>
            <person name="Neuveglise C."/>
            <person name="Oeser B."/>
            <person name="Pearson M."/>
            <person name="Poulain J."/>
            <person name="Poussereau N."/>
            <person name="Quesneville H."/>
            <person name="Rascle C."/>
            <person name="Schumacher J."/>
            <person name="Segurens B."/>
            <person name="Sexton A."/>
            <person name="Silva E."/>
            <person name="Sirven C."/>
            <person name="Soanes D.M."/>
            <person name="Talbot N.J."/>
            <person name="Templeton M."/>
            <person name="Yandava C."/>
            <person name="Yarden O."/>
            <person name="Zeng Q."/>
            <person name="Rollins J.A."/>
            <person name="Lebrun M.H."/>
            <person name="Dickman M."/>
        </authorList>
    </citation>
    <scope>NUCLEOTIDE SEQUENCE [LARGE SCALE GENOMIC DNA]</scope>
    <source>
        <strain evidence="2">T4</strain>
    </source>
</reference>
<protein>
    <submittedName>
        <fullName evidence="1">Uncharacterized protein</fullName>
    </submittedName>
</protein>